<dbReference type="Pfam" id="PF06365">
    <property type="entry name" value="CD34_antigen"/>
    <property type="match status" value="1"/>
</dbReference>
<dbReference type="InterPro" id="IPR013836">
    <property type="entry name" value="CD34/Podocalyxin"/>
</dbReference>
<evidence type="ECO:0000256" key="6">
    <source>
        <dbReference type="ARBA" id="ARBA00023136"/>
    </source>
</evidence>
<keyword evidence="5 9" id="KW-1133">Transmembrane helix</keyword>
<feature type="chain" id="PRO_5021886150" description="Podocalyxin-like protein 2" evidence="10">
    <location>
        <begin position="22"/>
        <end position="512"/>
    </location>
</feature>
<feature type="signal peptide" evidence="10">
    <location>
        <begin position="1"/>
        <end position="21"/>
    </location>
</feature>
<dbReference type="GO" id="GO:0005886">
    <property type="term" value="C:plasma membrane"/>
    <property type="evidence" value="ECO:0007669"/>
    <property type="project" value="UniProtKB-ARBA"/>
</dbReference>
<protein>
    <recommendedName>
        <fullName evidence="13">Podocalyxin-like protein 2</fullName>
    </recommendedName>
</protein>
<feature type="region of interest" description="Disordered" evidence="8">
    <location>
        <begin position="48"/>
        <end position="227"/>
    </location>
</feature>
<sequence>MPVLSFHCLVWGSVLLVLVCAEGLNDGLALLPEPLRSPGPLLDVPVASEEHEDVSKSGKAGLMETSQESSGFFSEDSEDGNNATIEMKESREPSTGIDERRSTLEPPSLPLSLSRKPSNSSSRFVPTAEVVDPEQWESDSESSGSPSPGTQITGLIGHAPATVPPSGENRTPQNEPEETADNERATQVPTAPEIGNVPSRGPLLQPEDSQHEDFEEGEEDEEEEEVIFPTEQEVDEWRYLTSLATMSPAEEGAELRHGATEFLTETELHDSQEAEQVICVDWSNLAGKGYVMLNMTDNYDCDDFRMENGERLLELLENSFSGKMNIPQGSWLIFLSKPSQHDHQLLMAVASQQEIIPPKDVLSMLGEIRRGLSEVKQMRQIGIQNYSTVSTCHSRPSQTRSDYGKLFIVLVIIGSVCVLIIASGVIYICWQRRLPKLKNMSHGEELHFVENGCHDNPTLDVTSDSQSEMQEKKHSANGMAAGGEAGSGWQVLVNKPGKPEEEEENQEEDTHL</sequence>
<dbReference type="AlphaFoldDB" id="A0A553P8U2"/>
<feature type="region of interest" description="Disordered" evidence="8">
    <location>
        <begin position="457"/>
        <end position="512"/>
    </location>
</feature>
<dbReference type="GO" id="GO:0050901">
    <property type="term" value="P:leukocyte tethering or rolling"/>
    <property type="evidence" value="ECO:0007669"/>
    <property type="project" value="TreeGrafter"/>
</dbReference>
<evidence type="ECO:0000256" key="5">
    <source>
        <dbReference type="ARBA" id="ARBA00022989"/>
    </source>
</evidence>
<evidence type="ECO:0000256" key="9">
    <source>
        <dbReference type="SAM" id="Phobius"/>
    </source>
</evidence>
<dbReference type="OrthoDB" id="6352820at2759"/>
<feature type="compositionally biased region" description="Acidic residues" evidence="8">
    <location>
        <begin position="500"/>
        <end position="512"/>
    </location>
</feature>
<evidence type="ECO:0000256" key="3">
    <source>
        <dbReference type="ARBA" id="ARBA00022729"/>
    </source>
</evidence>
<proteinExistence type="predicted"/>
<dbReference type="InterPro" id="IPR042397">
    <property type="entry name" value="PODXL2"/>
</dbReference>
<evidence type="ECO:0000313" key="12">
    <source>
        <dbReference type="Proteomes" id="UP000316079"/>
    </source>
</evidence>
<evidence type="ECO:0000256" key="1">
    <source>
        <dbReference type="ARBA" id="ARBA00004479"/>
    </source>
</evidence>
<name>A0A553P8U2_9TELE</name>
<keyword evidence="12" id="KW-1185">Reference proteome</keyword>
<reference evidence="11 12" key="1">
    <citation type="journal article" date="2019" name="Sci. Data">
        <title>Hybrid genome assembly and annotation of Danionella translucida.</title>
        <authorList>
            <person name="Kadobianskyi M."/>
            <person name="Schulze L."/>
            <person name="Schuelke M."/>
            <person name="Judkewitz B."/>
        </authorList>
    </citation>
    <scope>NUCLEOTIDE SEQUENCE [LARGE SCALE GENOMIC DNA]</scope>
    <source>
        <strain evidence="11 12">Bolton</strain>
    </source>
</reference>
<evidence type="ECO:0000313" key="11">
    <source>
        <dbReference type="EMBL" id="TRY74098.1"/>
    </source>
</evidence>
<evidence type="ECO:0000256" key="7">
    <source>
        <dbReference type="ARBA" id="ARBA00023180"/>
    </source>
</evidence>
<comment type="subcellular location">
    <subcellularLocation>
        <location evidence="1">Membrane</location>
        <topology evidence="1">Single-pass type I membrane protein</topology>
    </subcellularLocation>
</comment>
<keyword evidence="7" id="KW-0325">Glycoprotein</keyword>
<keyword evidence="2 9" id="KW-0812">Transmembrane</keyword>
<feature type="compositionally biased region" description="Acidic residues" evidence="8">
    <location>
        <begin position="131"/>
        <end position="140"/>
    </location>
</feature>
<feature type="compositionally biased region" description="Basic and acidic residues" evidence="8">
    <location>
        <begin position="86"/>
        <end position="103"/>
    </location>
</feature>
<accession>A0A553P8U2</accession>
<feature type="compositionally biased region" description="Polar residues" evidence="8">
    <location>
        <begin position="459"/>
        <end position="468"/>
    </location>
</feature>
<dbReference type="PANTHER" id="PTHR15594">
    <property type="entry name" value="PODOCALYXIN-LIKE PROTEIN 2"/>
    <property type="match status" value="1"/>
</dbReference>
<dbReference type="STRING" id="623744.A0A553P8U2"/>
<evidence type="ECO:0008006" key="13">
    <source>
        <dbReference type="Google" id="ProtNLM"/>
    </source>
</evidence>
<evidence type="ECO:0000256" key="4">
    <source>
        <dbReference type="ARBA" id="ARBA00022889"/>
    </source>
</evidence>
<organism evidence="11 12">
    <name type="scientific">Danionella cerebrum</name>
    <dbReference type="NCBI Taxonomy" id="2873325"/>
    <lineage>
        <taxon>Eukaryota</taxon>
        <taxon>Metazoa</taxon>
        <taxon>Chordata</taxon>
        <taxon>Craniata</taxon>
        <taxon>Vertebrata</taxon>
        <taxon>Euteleostomi</taxon>
        <taxon>Actinopterygii</taxon>
        <taxon>Neopterygii</taxon>
        <taxon>Teleostei</taxon>
        <taxon>Ostariophysi</taxon>
        <taxon>Cypriniformes</taxon>
        <taxon>Danionidae</taxon>
        <taxon>Danioninae</taxon>
        <taxon>Danionella</taxon>
    </lineage>
</organism>
<feature type="transmembrane region" description="Helical" evidence="9">
    <location>
        <begin position="406"/>
        <end position="430"/>
    </location>
</feature>
<comment type="caution">
    <text evidence="11">The sequence shown here is derived from an EMBL/GenBank/DDBJ whole genome shotgun (WGS) entry which is preliminary data.</text>
</comment>
<evidence type="ECO:0000256" key="8">
    <source>
        <dbReference type="SAM" id="MobiDB-lite"/>
    </source>
</evidence>
<dbReference type="Proteomes" id="UP000316079">
    <property type="component" value="Unassembled WGS sequence"/>
</dbReference>
<feature type="compositionally biased region" description="Acidic residues" evidence="8">
    <location>
        <begin position="213"/>
        <end position="226"/>
    </location>
</feature>
<dbReference type="EMBL" id="SRMA01026728">
    <property type="protein sequence ID" value="TRY74098.1"/>
    <property type="molecule type" value="Genomic_DNA"/>
</dbReference>
<dbReference type="PANTHER" id="PTHR15594:SF1">
    <property type="entry name" value="PODOCALYXIN-LIKE PROTEIN 2"/>
    <property type="match status" value="1"/>
</dbReference>
<keyword evidence="4" id="KW-0130">Cell adhesion</keyword>
<keyword evidence="6 9" id="KW-0472">Membrane</keyword>
<evidence type="ECO:0000256" key="2">
    <source>
        <dbReference type="ARBA" id="ARBA00022692"/>
    </source>
</evidence>
<evidence type="ECO:0000256" key="10">
    <source>
        <dbReference type="SAM" id="SignalP"/>
    </source>
</evidence>
<gene>
    <name evidence="11" type="ORF">DNTS_026658</name>
</gene>
<feature type="compositionally biased region" description="Low complexity" evidence="8">
    <location>
        <begin position="104"/>
        <end position="123"/>
    </location>
</feature>
<keyword evidence="3 10" id="KW-0732">Signal</keyword>